<evidence type="ECO:0000313" key="2">
    <source>
        <dbReference type="Proteomes" id="UP001472677"/>
    </source>
</evidence>
<dbReference type="EMBL" id="JBBPBM010000104">
    <property type="protein sequence ID" value="KAK8508169.1"/>
    <property type="molecule type" value="Genomic_DNA"/>
</dbReference>
<reference evidence="1 2" key="1">
    <citation type="journal article" date="2024" name="G3 (Bethesda)">
        <title>Genome assembly of Hibiscus sabdariffa L. provides insights into metabolisms of medicinal natural products.</title>
        <authorList>
            <person name="Kim T."/>
        </authorList>
    </citation>
    <scope>NUCLEOTIDE SEQUENCE [LARGE SCALE GENOMIC DNA]</scope>
    <source>
        <strain evidence="1">TK-2024</strain>
        <tissue evidence="1">Old leaves</tissue>
    </source>
</reference>
<evidence type="ECO:0000313" key="1">
    <source>
        <dbReference type="EMBL" id="KAK8508169.1"/>
    </source>
</evidence>
<protein>
    <submittedName>
        <fullName evidence="1">Uncharacterized protein</fullName>
    </submittedName>
</protein>
<sequence>MFWIRCGKLEEAKDPIQELTDPSASIFASLLSACSLQAAVGWWGDAERIRRMIDERGLRKFPEFSSISVTGKRFHRSSFASLETHGCRIELHLFFFLSVLCTFLVARLWVTLPRVESTLHVTGEVGLPNSWSVETTVQSCMSFTVPEIGEKFRFKQQVFDISNAHIPNNLFAWPLYNCQAPT</sequence>
<dbReference type="Proteomes" id="UP001472677">
    <property type="component" value="Unassembled WGS sequence"/>
</dbReference>
<proteinExistence type="predicted"/>
<gene>
    <name evidence="1" type="ORF">V6N12_025270</name>
</gene>
<name>A0ABR2BM12_9ROSI</name>
<organism evidence="1 2">
    <name type="scientific">Hibiscus sabdariffa</name>
    <name type="common">roselle</name>
    <dbReference type="NCBI Taxonomy" id="183260"/>
    <lineage>
        <taxon>Eukaryota</taxon>
        <taxon>Viridiplantae</taxon>
        <taxon>Streptophyta</taxon>
        <taxon>Embryophyta</taxon>
        <taxon>Tracheophyta</taxon>
        <taxon>Spermatophyta</taxon>
        <taxon>Magnoliopsida</taxon>
        <taxon>eudicotyledons</taxon>
        <taxon>Gunneridae</taxon>
        <taxon>Pentapetalae</taxon>
        <taxon>rosids</taxon>
        <taxon>malvids</taxon>
        <taxon>Malvales</taxon>
        <taxon>Malvaceae</taxon>
        <taxon>Malvoideae</taxon>
        <taxon>Hibiscus</taxon>
    </lineage>
</organism>
<keyword evidence="2" id="KW-1185">Reference proteome</keyword>
<accession>A0ABR2BM12</accession>
<comment type="caution">
    <text evidence="1">The sequence shown here is derived from an EMBL/GenBank/DDBJ whole genome shotgun (WGS) entry which is preliminary data.</text>
</comment>
<dbReference type="PROSITE" id="PS51257">
    <property type="entry name" value="PROKAR_LIPOPROTEIN"/>
    <property type="match status" value="1"/>
</dbReference>